<evidence type="ECO:0000313" key="2">
    <source>
        <dbReference type="Proteomes" id="UP001240150"/>
    </source>
</evidence>
<sequence>MTKDDQRTPDQFDLIIASKSIDGPEFGQQTELIKSSGAGFDTYSKTWRLWLEHALIGDEPGLEILFRAARDYGTTVWLRRRQPSQGFVPPPE</sequence>
<organism evidence="1 2">
    <name type="scientific">Actinoplanes oblitus</name>
    <dbReference type="NCBI Taxonomy" id="3040509"/>
    <lineage>
        <taxon>Bacteria</taxon>
        <taxon>Bacillati</taxon>
        <taxon>Actinomycetota</taxon>
        <taxon>Actinomycetes</taxon>
        <taxon>Micromonosporales</taxon>
        <taxon>Micromonosporaceae</taxon>
        <taxon>Actinoplanes</taxon>
    </lineage>
</organism>
<keyword evidence="2" id="KW-1185">Reference proteome</keyword>
<reference evidence="1 2" key="1">
    <citation type="submission" date="2023-06" db="EMBL/GenBank/DDBJ databases">
        <authorList>
            <person name="Yushchuk O."/>
            <person name="Binda E."/>
            <person name="Ruckert-Reed C."/>
            <person name="Fedorenko V."/>
            <person name="Kalinowski J."/>
            <person name="Marinelli F."/>
        </authorList>
    </citation>
    <scope>NUCLEOTIDE SEQUENCE [LARGE SCALE GENOMIC DNA]</scope>
    <source>
        <strain evidence="1 2">NRRL 3884</strain>
    </source>
</reference>
<accession>A0ABY8WM68</accession>
<proteinExistence type="predicted"/>
<dbReference type="EMBL" id="CP126980">
    <property type="protein sequence ID" value="WIM97633.1"/>
    <property type="molecule type" value="Genomic_DNA"/>
</dbReference>
<dbReference type="RefSeq" id="WP_284919031.1">
    <property type="nucleotide sequence ID" value="NZ_CP126980.1"/>
</dbReference>
<evidence type="ECO:0000313" key="1">
    <source>
        <dbReference type="EMBL" id="WIM97633.1"/>
    </source>
</evidence>
<protein>
    <submittedName>
        <fullName evidence="1">Uncharacterized protein</fullName>
    </submittedName>
</protein>
<name>A0ABY8WM68_9ACTN</name>
<dbReference type="Proteomes" id="UP001240150">
    <property type="component" value="Chromosome"/>
</dbReference>
<gene>
    <name evidence="1" type="ORF">ACTOB_001174</name>
</gene>